<accession>A0ACB6Z5I7</accession>
<keyword evidence="2" id="KW-1185">Reference proteome</keyword>
<reference evidence="1" key="2">
    <citation type="journal article" date="2020" name="Nat. Commun.">
        <title>Large-scale genome sequencing of mycorrhizal fungi provides insights into the early evolution of symbiotic traits.</title>
        <authorList>
            <person name="Miyauchi S."/>
            <person name="Kiss E."/>
            <person name="Kuo A."/>
            <person name="Drula E."/>
            <person name="Kohler A."/>
            <person name="Sanchez-Garcia M."/>
            <person name="Morin E."/>
            <person name="Andreopoulos B."/>
            <person name="Barry K.W."/>
            <person name="Bonito G."/>
            <person name="Buee M."/>
            <person name="Carver A."/>
            <person name="Chen C."/>
            <person name="Cichocki N."/>
            <person name="Clum A."/>
            <person name="Culley D."/>
            <person name="Crous P.W."/>
            <person name="Fauchery L."/>
            <person name="Girlanda M."/>
            <person name="Hayes R.D."/>
            <person name="Keri Z."/>
            <person name="LaButti K."/>
            <person name="Lipzen A."/>
            <person name="Lombard V."/>
            <person name="Magnuson J."/>
            <person name="Maillard F."/>
            <person name="Murat C."/>
            <person name="Nolan M."/>
            <person name="Ohm R.A."/>
            <person name="Pangilinan J."/>
            <person name="Pereira M.F."/>
            <person name="Perotto S."/>
            <person name="Peter M."/>
            <person name="Pfister S."/>
            <person name="Riley R."/>
            <person name="Sitrit Y."/>
            <person name="Stielow J.B."/>
            <person name="Szollosi G."/>
            <person name="Zifcakova L."/>
            <person name="Stursova M."/>
            <person name="Spatafora J.W."/>
            <person name="Tedersoo L."/>
            <person name="Vaario L.M."/>
            <person name="Yamada A."/>
            <person name="Yan M."/>
            <person name="Wang P."/>
            <person name="Xu J."/>
            <person name="Bruns T."/>
            <person name="Baldrian P."/>
            <person name="Vilgalys R."/>
            <person name="Dunand C."/>
            <person name="Henrissat B."/>
            <person name="Grigoriev I.V."/>
            <person name="Hibbett D."/>
            <person name="Nagy L.G."/>
            <person name="Martin F.M."/>
        </authorList>
    </citation>
    <scope>NUCLEOTIDE SEQUENCE</scope>
    <source>
        <strain evidence="1">P2</strain>
    </source>
</reference>
<evidence type="ECO:0000313" key="2">
    <source>
        <dbReference type="Proteomes" id="UP000886501"/>
    </source>
</evidence>
<dbReference type="EMBL" id="MU118110">
    <property type="protein sequence ID" value="KAF9644994.1"/>
    <property type="molecule type" value="Genomic_DNA"/>
</dbReference>
<evidence type="ECO:0000313" key="1">
    <source>
        <dbReference type="EMBL" id="KAF9644994.1"/>
    </source>
</evidence>
<comment type="caution">
    <text evidence="1">The sequence shown here is derived from an EMBL/GenBank/DDBJ whole genome shotgun (WGS) entry which is preliminary data.</text>
</comment>
<dbReference type="Proteomes" id="UP000886501">
    <property type="component" value="Unassembled WGS sequence"/>
</dbReference>
<organism evidence="1 2">
    <name type="scientific">Thelephora ganbajun</name>
    <name type="common">Ganba fungus</name>
    <dbReference type="NCBI Taxonomy" id="370292"/>
    <lineage>
        <taxon>Eukaryota</taxon>
        <taxon>Fungi</taxon>
        <taxon>Dikarya</taxon>
        <taxon>Basidiomycota</taxon>
        <taxon>Agaricomycotina</taxon>
        <taxon>Agaricomycetes</taxon>
        <taxon>Thelephorales</taxon>
        <taxon>Thelephoraceae</taxon>
        <taxon>Thelephora</taxon>
    </lineage>
</organism>
<gene>
    <name evidence="1" type="ORF">BDM02DRAFT_3121012</name>
</gene>
<proteinExistence type="predicted"/>
<sequence>MNSAADTRFGTPVSFSRKIGQAKLSDVRERGQGSDSVTQNLSPQVTVSEVQHSAGSHDIGVVAPEQQFYVFERVSLNCPVSADKAKKKTGNDVERRFIRG</sequence>
<protein>
    <submittedName>
        <fullName evidence="1">Uncharacterized protein</fullName>
    </submittedName>
</protein>
<name>A0ACB6Z5I7_THEGA</name>
<reference evidence="1" key="1">
    <citation type="submission" date="2019-10" db="EMBL/GenBank/DDBJ databases">
        <authorList>
            <consortium name="DOE Joint Genome Institute"/>
            <person name="Kuo A."/>
            <person name="Miyauchi S."/>
            <person name="Kiss E."/>
            <person name="Drula E."/>
            <person name="Kohler A."/>
            <person name="Sanchez-Garcia M."/>
            <person name="Andreopoulos B."/>
            <person name="Barry K.W."/>
            <person name="Bonito G."/>
            <person name="Buee M."/>
            <person name="Carver A."/>
            <person name="Chen C."/>
            <person name="Cichocki N."/>
            <person name="Clum A."/>
            <person name="Culley D."/>
            <person name="Crous P.W."/>
            <person name="Fauchery L."/>
            <person name="Girlanda M."/>
            <person name="Hayes R."/>
            <person name="Keri Z."/>
            <person name="Labutti K."/>
            <person name="Lipzen A."/>
            <person name="Lombard V."/>
            <person name="Magnuson J."/>
            <person name="Maillard F."/>
            <person name="Morin E."/>
            <person name="Murat C."/>
            <person name="Nolan M."/>
            <person name="Ohm R."/>
            <person name="Pangilinan J."/>
            <person name="Pereira M."/>
            <person name="Perotto S."/>
            <person name="Peter M."/>
            <person name="Riley R."/>
            <person name="Sitrit Y."/>
            <person name="Stielow B."/>
            <person name="Szollosi G."/>
            <person name="Zifcakova L."/>
            <person name="Stursova M."/>
            <person name="Spatafora J.W."/>
            <person name="Tedersoo L."/>
            <person name="Vaario L.-M."/>
            <person name="Yamada A."/>
            <person name="Yan M."/>
            <person name="Wang P."/>
            <person name="Xu J."/>
            <person name="Bruns T."/>
            <person name="Baldrian P."/>
            <person name="Vilgalys R."/>
            <person name="Henrissat B."/>
            <person name="Grigoriev I.V."/>
            <person name="Hibbett D."/>
            <person name="Nagy L.G."/>
            <person name="Martin F.M."/>
        </authorList>
    </citation>
    <scope>NUCLEOTIDE SEQUENCE</scope>
    <source>
        <strain evidence="1">P2</strain>
    </source>
</reference>